<dbReference type="PANTHER" id="PTHR42913">
    <property type="entry name" value="APOPTOSIS-INDUCING FACTOR 1"/>
    <property type="match status" value="1"/>
</dbReference>
<accession>A0A5J6V583</accession>
<dbReference type="InterPro" id="IPR023753">
    <property type="entry name" value="FAD/NAD-binding_dom"/>
</dbReference>
<evidence type="ECO:0000313" key="8">
    <source>
        <dbReference type="Proteomes" id="UP000326546"/>
    </source>
</evidence>
<dbReference type="AlphaFoldDB" id="A0A5J6V583"/>
<sequence>MMAEMVHVVVVGGGYAGVMAANRLAGSSAVPRVQVTLVDPGEHFTERIRLHQVAARTRDSAGVKWAEVLHPQARHLPARAVSIDAGHRTVALADQESLHFDWLVYAVGSGEQATPLLSVTNAEAATTTAKAIAELVSGSTVTVAGAGPTGVEVACAMAVSRPDLAITVVAPSGLGHPLTGAPAVARRLERLGIRVMDGTVDPATGVVATAGANSQPAAEATIWTVGLAVPTVAADSGLPVAEDGRLLVDATLTVAGHERILGAGDAVTVQGAAGTHLRPSCASAIPLGAHAAGVLLARLAGTAPAPIDIGYLLQCLDLGVGHGHVQIVHPDDTVRRWALTGRAGGWAKEQVCRMTVGWLAKEARRPGSYTWPSGPTAALR</sequence>
<evidence type="ECO:0000256" key="5">
    <source>
        <dbReference type="ARBA" id="ARBA00023002"/>
    </source>
</evidence>
<keyword evidence="8" id="KW-1185">Reference proteome</keyword>
<dbReference type="EMBL" id="CP044427">
    <property type="protein sequence ID" value="QFG68172.1"/>
    <property type="molecule type" value="Genomic_DNA"/>
</dbReference>
<dbReference type="Proteomes" id="UP000326546">
    <property type="component" value="Chromosome"/>
</dbReference>
<dbReference type="InterPro" id="IPR051169">
    <property type="entry name" value="NADH-Q_oxidoreductase"/>
</dbReference>
<proteinExistence type="inferred from homology"/>
<dbReference type="GO" id="GO:0003955">
    <property type="term" value="F:NAD(P)H dehydrogenase (quinone) activity"/>
    <property type="evidence" value="ECO:0007669"/>
    <property type="project" value="TreeGrafter"/>
</dbReference>
<feature type="domain" description="FAD/NAD(P)-binding" evidence="6">
    <location>
        <begin position="7"/>
        <end position="267"/>
    </location>
</feature>
<reference evidence="7 8" key="1">
    <citation type="submission" date="2019-09" db="EMBL/GenBank/DDBJ databases">
        <title>Serinicoccus pratensis sp. nov., isolated from meadow soil.</title>
        <authorList>
            <person name="Zhang W."/>
        </authorList>
    </citation>
    <scope>NUCLEOTIDE SEQUENCE [LARGE SCALE GENOMIC DNA]</scope>
    <source>
        <strain evidence="7 8">W204</strain>
    </source>
</reference>
<dbReference type="InterPro" id="IPR036188">
    <property type="entry name" value="FAD/NAD-bd_sf"/>
</dbReference>
<evidence type="ECO:0000256" key="1">
    <source>
        <dbReference type="ARBA" id="ARBA00001974"/>
    </source>
</evidence>
<dbReference type="KEGG" id="serw:FY030_05080"/>
<comment type="cofactor">
    <cofactor evidence="1">
        <name>FAD</name>
        <dbReference type="ChEBI" id="CHEBI:57692"/>
    </cofactor>
</comment>
<dbReference type="PANTHER" id="PTHR42913:SF3">
    <property type="entry name" value="64 KDA MITOCHONDRIAL NADH DEHYDROGENASE (EUROFUNG)"/>
    <property type="match status" value="1"/>
</dbReference>
<keyword evidence="5" id="KW-0560">Oxidoreductase</keyword>
<dbReference type="RefSeq" id="WP_158060561.1">
    <property type="nucleotide sequence ID" value="NZ_CP044427.1"/>
</dbReference>
<evidence type="ECO:0000256" key="3">
    <source>
        <dbReference type="ARBA" id="ARBA00022630"/>
    </source>
</evidence>
<keyword evidence="4" id="KW-0274">FAD</keyword>
<dbReference type="Gene3D" id="3.50.50.100">
    <property type="match status" value="1"/>
</dbReference>
<dbReference type="GO" id="GO:0019646">
    <property type="term" value="P:aerobic electron transport chain"/>
    <property type="evidence" value="ECO:0007669"/>
    <property type="project" value="TreeGrafter"/>
</dbReference>
<name>A0A5J6V583_9MICO</name>
<organism evidence="7 8">
    <name type="scientific">Ornithinimicrobium pratense</name>
    <dbReference type="NCBI Taxonomy" id="2593973"/>
    <lineage>
        <taxon>Bacteria</taxon>
        <taxon>Bacillati</taxon>
        <taxon>Actinomycetota</taxon>
        <taxon>Actinomycetes</taxon>
        <taxon>Micrococcales</taxon>
        <taxon>Ornithinimicrobiaceae</taxon>
        <taxon>Ornithinimicrobium</taxon>
    </lineage>
</organism>
<dbReference type="Pfam" id="PF07992">
    <property type="entry name" value="Pyr_redox_2"/>
    <property type="match status" value="1"/>
</dbReference>
<dbReference type="SUPFAM" id="SSF51905">
    <property type="entry name" value="FAD/NAD(P)-binding domain"/>
    <property type="match status" value="2"/>
</dbReference>
<evidence type="ECO:0000313" key="7">
    <source>
        <dbReference type="EMBL" id="QFG68172.1"/>
    </source>
</evidence>
<gene>
    <name evidence="7" type="ORF">FY030_05080</name>
</gene>
<comment type="similarity">
    <text evidence="2">Belongs to the NADH dehydrogenase family.</text>
</comment>
<evidence type="ECO:0000259" key="6">
    <source>
        <dbReference type="Pfam" id="PF07992"/>
    </source>
</evidence>
<dbReference type="PRINTS" id="PR00368">
    <property type="entry name" value="FADPNR"/>
</dbReference>
<dbReference type="OrthoDB" id="9781621at2"/>
<protein>
    <recommendedName>
        <fullName evidence="6">FAD/NAD(P)-binding domain-containing protein</fullName>
    </recommendedName>
</protein>
<evidence type="ECO:0000256" key="4">
    <source>
        <dbReference type="ARBA" id="ARBA00022827"/>
    </source>
</evidence>
<evidence type="ECO:0000256" key="2">
    <source>
        <dbReference type="ARBA" id="ARBA00005272"/>
    </source>
</evidence>
<keyword evidence="3" id="KW-0285">Flavoprotein</keyword>